<reference evidence="3 4" key="1">
    <citation type="journal article" date="2016" name="Mol. Biol. Evol.">
        <title>Comparative Genomics of Early-Diverging Mushroom-Forming Fungi Provides Insights into the Origins of Lignocellulose Decay Capabilities.</title>
        <authorList>
            <person name="Nagy L.G."/>
            <person name="Riley R."/>
            <person name="Tritt A."/>
            <person name="Adam C."/>
            <person name="Daum C."/>
            <person name="Floudas D."/>
            <person name="Sun H."/>
            <person name="Yadav J.S."/>
            <person name="Pangilinan J."/>
            <person name="Larsson K.H."/>
            <person name="Matsuura K."/>
            <person name="Barry K."/>
            <person name="Labutti K."/>
            <person name="Kuo R."/>
            <person name="Ohm R.A."/>
            <person name="Bhattacharya S.S."/>
            <person name="Shirouzu T."/>
            <person name="Yoshinaga Y."/>
            <person name="Martin F.M."/>
            <person name="Grigoriev I.V."/>
            <person name="Hibbett D.S."/>
        </authorList>
    </citation>
    <scope>NUCLEOTIDE SEQUENCE [LARGE SCALE GENOMIC DNA]</scope>
    <source>
        <strain evidence="3 4">HHB14362 ss-1</strain>
    </source>
</reference>
<dbReference type="Gene3D" id="1.10.10.750">
    <property type="entry name" value="Ypt/Rab-GAP domain of gyp1p, domain 1"/>
    <property type="match status" value="1"/>
</dbReference>
<dbReference type="PANTHER" id="PTHR47219:SF9">
    <property type="entry name" value="GTPASE ACTIVATING PROTEIN AND CENTROSOME-ASSOCIATED, ISOFORM B"/>
    <property type="match status" value="1"/>
</dbReference>
<protein>
    <submittedName>
        <fullName evidence="3">RabGAP/TBC</fullName>
    </submittedName>
</protein>
<feature type="region of interest" description="Disordered" evidence="1">
    <location>
        <begin position="43"/>
        <end position="62"/>
    </location>
</feature>
<dbReference type="FunCoup" id="A0A165RV92">
    <property type="interactions" value="77"/>
</dbReference>
<dbReference type="EMBL" id="KV425578">
    <property type="protein sequence ID" value="KZT24313.1"/>
    <property type="molecule type" value="Genomic_DNA"/>
</dbReference>
<keyword evidence="4" id="KW-1185">Reference proteome</keyword>
<feature type="compositionally biased region" description="Polar residues" evidence="1">
    <location>
        <begin position="1"/>
        <end position="17"/>
    </location>
</feature>
<dbReference type="InParanoid" id="A0A165RV92"/>
<proteinExistence type="predicted"/>
<sequence length="427" mass="46920">MSLPSLQTRSSRVTSPGPSTPLPEQETVQVKDMDFELVQPTIPALASSRTSEDSVAGARESSVLLPDSQTLLRPYSPAHSSLSLPRSPTVPSEASGFPRAPSESGNPSIEAHRQRELKWISIMSATPASQARKSKKVKKLLLEGVPASVRSNVWQHLTDSKSKRMDGLYGQLGKRGKVPASADIERDANAFFSDKPHFQKPDGPLVYLLNAYLTMVPDIQYHPGLTLVAGQLLQQSIEEDAFWIFVSLMDSHLRPYFSSSPAQIEVDATLFGKALEANDVPLAKRLFVDMAIPPVAICRSWFCSIFAHALPPDILHRVWDVFLYEGVVFLLRVGLAVAASCRKLIMESTKADAAVNVLRNPPPNCLPTNPEAFIAMTWGMKLKDEDVRKQRNKMEAQVKRQTQRPIGTPGGTPQTATISLPRAPGER</sequence>
<dbReference type="PANTHER" id="PTHR47219">
    <property type="entry name" value="RAB GTPASE-ACTIVATING PROTEIN 1-LIKE"/>
    <property type="match status" value="1"/>
</dbReference>
<name>A0A165RV92_9AGAM</name>
<dbReference type="GO" id="GO:0031267">
    <property type="term" value="F:small GTPase binding"/>
    <property type="evidence" value="ECO:0007669"/>
    <property type="project" value="TreeGrafter"/>
</dbReference>
<accession>A0A165RV92</accession>
<dbReference type="PROSITE" id="PS50086">
    <property type="entry name" value="TBC_RABGAP"/>
    <property type="match status" value="1"/>
</dbReference>
<evidence type="ECO:0000259" key="2">
    <source>
        <dbReference type="PROSITE" id="PS50086"/>
    </source>
</evidence>
<gene>
    <name evidence="3" type="ORF">NEOLEDRAFT_1067610</name>
</gene>
<feature type="region of interest" description="Disordered" evidence="1">
    <location>
        <begin position="389"/>
        <end position="427"/>
    </location>
</feature>
<evidence type="ECO:0000313" key="3">
    <source>
        <dbReference type="EMBL" id="KZT24313.1"/>
    </source>
</evidence>
<evidence type="ECO:0000313" key="4">
    <source>
        <dbReference type="Proteomes" id="UP000076761"/>
    </source>
</evidence>
<dbReference type="OrthoDB" id="159449at2759"/>
<dbReference type="Gene3D" id="1.10.472.80">
    <property type="entry name" value="Ypt/Rab-GAP domain of gyp1p, domain 3"/>
    <property type="match status" value="1"/>
</dbReference>
<feature type="compositionally biased region" description="Polar residues" evidence="1">
    <location>
        <begin position="78"/>
        <end position="92"/>
    </location>
</feature>
<feature type="compositionally biased region" description="Polar residues" evidence="1">
    <location>
        <begin position="399"/>
        <end position="418"/>
    </location>
</feature>
<dbReference type="SMART" id="SM00164">
    <property type="entry name" value="TBC"/>
    <property type="match status" value="1"/>
</dbReference>
<dbReference type="InterPro" id="IPR000195">
    <property type="entry name" value="Rab-GAP-TBC_dom"/>
</dbReference>
<dbReference type="Gene3D" id="1.10.8.270">
    <property type="entry name" value="putative rabgap domain of human tbc1 domain family member 14 like domains"/>
    <property type="match status" value="1"/>
</dbReference>
<organism evidence="3 4">
    <name type="scientific">Neolentinus lepideus HHB14362 ss-1</name>
    <dbReference type="NCBI Taxonomy" id="1314782"/>
    <lineage>
        <taxon>Eukaryota</taxon>
        <taxon>Fungi</taxon>
        <taxon>Dikarya</taxon>
        <taxon>Basidiomycota</taxon>
        <taxon>Agaricomycotina</taxon>
        <taxon>Agaricomycetes</taxon>
        <taxon>Gloeophyllales</taxon>
        <taxon>Gloeophyllaceae</taxon>
        <taxon>Neolentinus</taxon>
    </lineage>
</organism>
<feature type="compositionally biased region" description="Basic and acidic residues" evidence="1">
    <location>
        <begin position="389"/>
        <end position="398"/>
    </location>
</feature>
<dbReference type="SUPFAM" id="SSF47923">
    <property type="entry name" value="Ypt/Rab-GAP domain of gyp1p"/>
    <property type="match status" value="2"/>
</dbReference>
<dbReference type="STRING" id="1314782.A0A165RV92"/>
<feature type="region of interest" description="Disordered" evidence="1">
    <location>
        <begin position="1"/>
        <end position="26"/>
    </location>
</feature>
<feature type="region of interest" description="Disordered" evidence="1">
    <location>
        <begin position="67"/>
        <end position="111"/>
    </location>
</feature>
<dbReference type="Proteomes" id="UP000076761">
    <property type="component" value="Unassembled WGS sequence"/>
</dbReference>
<dbReference type="InterPro" id="IPR035969">
    <property type="entry name" value="Rab-GAP_TBC_sf"/>
</dbReference>
<dbReference type="InterPro" id="IPR050302">
    <property type="entry name" value="Rab_GAP_TBC_domain"/>
</dbReference>
<feature type="domain" description="Rab-GAP TBC" evidence="2">
    <location>
        <begin position="144"/>
        <end position="326"/>
    </location>
</feature>
<dbReference type="Pfam" id="PF00566">
    <property type="entry name" value="RabGAP-TBC"/>
    <property type="match status" value="1"/>
</dbReference>
<dbReference type="GO" id="GO:0005096">
    <property type="term" value="F:GTPase activator activity"/>
    <property type="evidence" value="ECO:0007669"/>
    <property type="project" value="TreeGrafter"/>
</dbReference>
<evidence type="ECO:0000256" key="1">
    <source>
        <dbReference type="SAM" id="MobiDB-lite"/>
    </source>
</evidence>
<dbReference type="AlphaFoldDB" id="A0A165RV92"/>